<dbReference type="RefSeq" id="WP_349241058.1">
    <property type="nucleotide sequence ID" value="NZ_JAVTTO010000002.1"/>
</dbReference>
<gene>
    <name evidence="2" type="ORF">RQM59_05385</name>
</gene>
<dbReference type="InterPro" id="IPR011659">
    <property type="entry name" value="WD40"/>
</dbReference>
<sequence length="299" mass="33891">MKKISFLFSTLALALFLNACRTKQRSKDSDVSTKSPYLGQKPPGLLPEVFAPGMVSTKGWEVSGVFTPDLKEFYFIREAATDKENFKQEFVLFQRKNNEWHESVISGRVGQPFISPDGTIMHLGKRYKERTETGEWSEIKKLSPSFQEIQIMRLTVSSKGTYVFDEAGMPDGDGIIRYSRLVDGKREEPKAFGKEINTGKFNAHPFIAPDESYILWDGRRASGYGNSDIYISFKQQDGSWGAAINLGDKINTSAWEAGARVTPDGKYLFFNRNMGSDNYENVDIFWVDAKVIENLRPKQ</sequence>
<evidence type="ECO:0008006" key="4">
    <source>
        <dbReference type="Google" id="ProtNLM"/>
    </source>
</evidence>
<evidence type="ECO:0000313" key="3">
    <source>
        <dbReference type="Proteomes" id="UP001257277"/>
    </source>
</evidence>
<reference evidence="2 3" key="1">
    <citation type="submission" date="2023-09" db="EMBL/GenBank/DDBJ databases">
        <title>Novel taxa isolated from Blanes Bay.</title>
        <authorList>
            <person name="Rey-Velasco X."/>
            <person name="Lucena T."/>
        </authorList>
    </citation>
    <scope>NUCLEOTIDE SEQUENCE [LARGE SCALE GENOMIC DNA]</scope>
    <source>
        <strain evidence="2 3">S356</strain>
    </source>
</reference>
<dbReference type="EMBL" id="JAVTTO010000002">
    <property type="protein sequence ID" value="MDT7831802.1"/>
    <property type="molecule type" value="Genomic_DNA"/>
</dbReference>
<feature type="signal peptide" evidence="1">
    <location>
        <begin position="1"/>
        <end position="19"/>
    </location>
</feature>
<evidence type="ECO:0000256" key="1">
    <source>
        <dbReference type="SAM" id="SignalP"/>
    </source>
</evidence>
<keyword evidence="1" id="KW-0732">Signal</keyword>
<dbReference type="Pfam" id="PF07676">
    <property type="entry name" value="PD40"/>
    <property type="match status" value="2"/>
</dbReference>
<proteinExistence type="predicted"/>
<organism evidence="2 3">
    <name type="scientific">Asprobacillus argus</name>
    <dbReference type="NCBI Taxonomy" id="3076534"/>
    <lineage>
        <taxon>Bacteria</taxon>
        <taxon>Pseudomonadati</taxon>
        <taxon>Bacteroidota</taxon>
        <taxon>Flavobacteriia</taxon>
        <taxon>Flavobacteriales</taxon>
        <taxon>Flavobacteriaceae</taxon>
        <taxon>Asprobacillus</taxon>
    </lineage>
</organism>
<name>A0ABU3LDM0_9FLAO</name>
<comment type="caution">
    <text evidence="2">The sequence shown here is derived from an EMBL/GenBank/DDBJ whole genome shotgun (WGS) entry which is preliminary data.</text>
</comment>
<keyword evidence="3" id="KW-1185">Reference proteome</keyword>
<feature type="chain" id="PRO_5046393132" description="WD40 repeat protein" evidence="1">
    <location>
        <begin position="20"/>
        <end position="299"/>
    </location>
</feature>
<accession>A0ABU3LDM0</accession>
<dbReference type="Proteomes" id="UP001257277">
    <property type="component" value="Unassembled WGS sequence"/>
</dbReference>
<evidence type="ECO:0000313" key="2">
    <source>
        <dbReference type="EMBL" id="MDT7831802.1"/>
    </source>
</evidence>
<protein>
    <recommendedName>
        <fullName evidence="4">WD40 repeat protein</fullName>
    </recommendedName>
</protein>
<dbReference type="SUPFAM" id="SSF82171">
    <property type="entry name" value="DPP6 N-terminal domain-like"/>
    <property type="match status" value="1"/>
</dbReference>